<dbReference type="EMBL" id="JAWDGP010004919">
    <property type="protein sequence ID" value="KAK3761298.1"/>
    <property type="molecule type" value="Genomic_DNA"/>
</dbReference>
<name>A0AAE0Z1X7_9GAST</name>
<keyword evidence="2" id="KW-1185">Reference proteome</keyword>
<accession>A0AAE0Z1X7</accession>
<sequence length="111" mass="12911">MSQILYNQRLGDNPLRSLRLNFHLQVCSSGACRRFNLYGEHTGHCCTEWFYTMTVDQPQDSCLALTKEFQNVTQSFAMFFYSTTSATASLDINQSKPILFLLFPYYEEIRV</sequence>
<gene>
    <name evidence="1" type="ORF">RRG08_014309</name>
</gene>
<evidence type="ECO:0000313" key="2">
    <source>
        <dbReference type="Proteomes" id="UP001283361"/>
    </source>
</evidence>
<protein>
    <submittedName>
        <fullName evidence="1">Uncharacterized protein</fullName>
    </submittedName>
</protein>
<comment type="caution">
    <text evidence="1">The sequence shown here is derived from an EMBL/GenBank/DDBJ whole genome shotgun (WGS) entry which is preliminary data.</text>
</comment>
<evidence type="ECO:0000313" key="1">
    <source>
        <dbReference type="EMBL" id="KAK3761298.1"/>
    </source>
</evidence>
<reference evidence="1" key="1">
    <citation type="journal article" date="2023" name="G3 (Bethesda)">
        <title>A reference genome for the long-term kleptoplast-retaining sea slug Elysia crispata morphotype clarki.</title>
        <authorList>
            <person name="Eastman K.E."/>
            <person name="Pendleton A.L."/>
            <person name="Shaikh M.A."/>
            <person name="Suttiyut T."/>
            <person name="Ogas R."/>
            <person name="Tomko P."/>
            <person name="Gavelis G."/>
            <person name="Widhalm J.R."/>
            <person name="Wisecaver J.H."/>
        </authorList>
    </citation>
    <scope>NUCLEOTIDE SEQUENCE</scope>
    <source>
        <strain evidence="1">ECLA1</strain>
    </source>
</reference>
<dbReference type="Proteomes" id="UP001283361">
    <property type="component" value="Unassembled WGS sequence"/>
</dbReference>
<dbReference type="AlphaFoldDB" id="A0AAE0Z1X7"/>
<proteinExistence type="predicted"/>
<organism evidence="1 2">
    <name type="scientific">Elysia crispata</name>
    <name type="common">lettuce slug</name>
    <dbReference type="NCBI Taxonomy" id="231223"/>
    <lineage>
        <taxon>Eukaryota</taxon>
        <taxon>Metazoa</taxon>
        <taxon>Spiralia</taxon>
        <taxon>Lophotrochozoa</taxon>
        <taxon>Mollusca</taxon>
        <taxon>Gastropoda</taxon>
        <taxon>Heterobranchia</taxon>
        <taxon>Euthyneura</taxon>
        <taxon>Panpulmonata</taxon>
        <taxon>Sacoglossa</taxon>
        <taxon>Placobranchoidea</taxon>
        <taxon>Plakobranchidae</taxon>
        <taxon>Elysia</taxon>
    </lineage>
</organism>